<reference evidence="3 4" key="1">
    <citation type="submission" date="2024-10" db="EMBL/GenBank/DDBJ databases">
        <title>The Natural Products Discovery Center: Release of the First 8490 Sequenced Strains for Exploring Actinobacteria Biosynthetic Diversity.</title>
        <authorList>
            <person name="Kalkreuter E."/>
            <person name="Kautsar S.A."/>
            <person name="Yang D."/>
            <person name="Bader C.D."/>
            <person name="Teijaro C.N."/>
            <person name="Fluegel L."/>
            <person name="Davis C.M."/>
            <person name="Simpson J.R."/>
            <person name="Lauterbach L."/>
            <person name="Steele A.D."/>
            <person name="Gui C."/>
            <person name="Meng S."/>
            <person name="Li G."/>
            <person name="Viehrig K."/>
            <person name="Ye F."/>
            <person name="Su P."/>
            <person name="Kiefer A.F."/>
            <person name="Nichols A."/>
            <person name="Cepeda A.J."/>
            <person name="Yan W."/>
            <person name="Fan B."/>
            <person name="Jiang Y."/>
            <person name="Adhikari A."/>
            <person name="Zheng C.-J."/>
            <person name="Schuster L."/>
            <person name="Cowan T.M."/>
            <person name="Smanski M.J."/>
            <person name="Chevrette M.G."/>
            <person name="De Carvalho L.P.S."/>
            <person name="Shen B."/>
        </authorList>
    </citation>
    <scope>NUCLEOTIDE SEQUENCE [LARGE SCALE GENOMIC DNA]</scope>
    <source>
        <strain evidence="3 4">NPDC003029</strain>
    </source>
</reference>
<dbReference type="Pfam" id="PF22679">
    <property type="entry name" value="T1R_D3-like"/>
    <property type="match status" value="1"/>
</dbReference>
<sequence>MTDAPARAHAHQAHTELAFEDAVEAGLLRGGWEQGLASTYRHALGIDTSELSTFLGASQGEQWQRLQDAYGEEEEQAIQRFATLVAKQIDGRGLLDVLRHGVIDRNVKLRLAFFKPAHTLAAGALDEYDANRLTVVRQFHYSAADPAKSLDLALFLNGLPVASVELKNPLTRQSAEDAMRQYRRRDPGELYFARRSLVHFAVDPDLVFLTTRLAGPKTRFLPFNRGTGGPGAIGGAGNPPVAPNAEYATSYLWEQVCQRDAWLDLLHRYLHVEDPAAKVGKAPRYRPGAAHSHPLIFPRFHQWDAVRRMTGHAARHGAGENYLVQHSAGSGKSNTIAWLAHRLGSLHTPEDPTLIDPGAAAAKGLQANKPVFDKVVVITDRRVLDKQLQDTIYQFDHTPGVVLRVDNDSQQLAEALTGSTARIIITTLQKFPFILDKAAGLGRSRRYAVVIDEAHSSQGGKGADALKKALGKLGSDAVDEDGDPLTAAALARGKQPNLSFFAFTATPKEKTLNLFGTRSPKSGQMEPFHIYSMRQAIEEEFILDVLGTYITYGTYFKLQKAAADEAERQVDPRKARSRMVRAALMSEASLKSRARIMVDHFRSHSAGRLGGRARAMVVTPSREHAVRLYQEIRSYVEQSGFQDCAALVAFSGTLTLDEGIEYTEAKLNGFTESELPDKFGYTRLDDPRPPAVPRPEYRILVVADKYQTGFDQPLLTTMYVDKPLAGLAAVQTLSRLNRTHRLKSAEDLFVLDFANKPEVIEEAFQAYYEASVAEPPEPNLLFERHDEVMAYRLLIVAEMDAFVTAYFAAFKEGAAADAAVVKAHSKLHRYTTPAVDRFTALAADEPDAAQEFRRALESYVKAYGWLSHVIGFESEELERLYQYGRFLLRRLPRPEGTASADIGEVTPSHMRVRKTGTPELELKAEGAQVLPGLVPQAAGTPTEVPEQSLAEVIESVNDEYGIGLSTTDQILLGQLVVAVAEDPELKAIGMHNDEETFRREVERDMDRVVIEQAQSNDALLVRYYDDPLINKLFKQVATQQAYGLIRRPVRREAERRATAERAAAIKSGQAGNTSPPAS</sequence>
<dbReference type="EMBL" id="JBIAPK010000011">
    <property type="protein sequence ID" value="MFF3342829.1"/>
    <property type="molecule type" value="Genomic_DNA"/>
</dbReference>
<evidence type="ECO:0000256" key="1">
    <source>
        <dbReference type="SAM" id="MobiDB-lite"/>
    </source>
</evidence>
<dbReference type="InterPro" id="IPR055180">
    <property type="entry name" value="HsdR_RecA-like_helicase_dom_2"/>
</dbReference>
<keyword evidence="3" id="KW-0378">Hydrolase</keyword>
<dbReference type="PANTHER" id="PTHR42927">
    <property type="entry name" value="HELICASE SUPERFAMILY 1 AND 2 DOMAIN-CONTAINING PROTEIN"/>
    <property type="match status" value="1"/>
</dbReference>
<evidence type="ECO:0000259" key="2">
    <source>
        <dbReference type="PROSITE" id="PS51192"/>
    </source>
</evidence>
<gene>
    <name evidence="3" type="ORF">ACFYWW_29575</name>
</gene>
<comment type="caution">
    <text evidence="3">The sequence shown here is derived from an EMBL/GenBank/DDBJ whole genome shotgun (WGS) entry which is preliminary data.</text>
</comment>
<dbReference type="InterPro" id="IPR040980">
    <property type="entry name" value="SWI2_SNF2"/>
</dbReference>
<organism evidence="3 4">
    <name type="scientific">Streptomyces flavidovirens</name>
    <dbReference type="NCBI Taxonomy" id="67298"/>
    <lineage>
        <taxon>Bacteria</taxon>
        <taxon>Bacillati</taxon>
        <taxon>Actinomycetota</taxon>
        <taxon>Actinomycetes</taxon>
        <taxon>Kitasatosporales</taxon>
        <taxon>Streptomycetaceae</taxon>
        <taxon>Streptomyces</taxon>
    </lineage>
</organism>
<dbReference type="Pfam" id="PF18766">
    <property type="entry name" value="SWI2_SNF2"/>
    <property type="match status" value="1"/>
</dbReference>
<dbReference type="RefSeq" id="WP_387898007.1">
    <property type="nucleotide sequence ID" value="NZ_JBIAPK010000011.1"/>
</dbReference>
<proteinExistence type="predicted"/>
<dbReference type="InterPro" id="IPR027417">
    <property type="entry name" value="P-loop_NTPase"/>
</dbReference>
<dbReference type="Gene3D" id="3.40.50.300">
    <property type="entry name" value="P-loop containing nucleotide triphosphate hydrolases"/>
    <property type="match status" value="2"/>
</dbReference>
<evidence type="ECO:0000313" key="4">
    <source>
        <dbReference type="Proteomes" id="UP001601976"/>
    </source>
</evidence>
<keyword evidence="4" id="KW-1185">Reference proteome</keyword>
<dbReference type="GO" id="GO:0009035">
    <property type="term" value="F:type I site-specific deoxyribonuclease activity"/>
    <property type="evidence" value="ECO:0007669"/>
    <property type="project" value="UniProtKB-EC"/>
</dbReference>
<dbReference type="InterPro" id="IPR007409">
    <property type="entry name" value="Restrct_endonuc_type1_HsdR_N"/>
</dbReference>
<name>A0ABW6RQL5_9ACTN</name>
<feature type="domain" description="Helicase ATP-binding" evidence="2">
    <location>
        <begin position="313"/>
        <end position="525"/>
    </location>
</feature>
<dbReference type="CDD" id="cd22332">
    <property type="entry name" value="HsdR_N"/>
    <property type="match status" value="1"/>
</dbReference>
<dbReference type="PANTHER" id="PTHR42927:SF1">
    <property type="entry name" value="HELICASE SUPERFAMILY 1 AND 2 DOMAIN-CONTAINING PROTEIN"/>
    <property type="match status" value="1"/>
</dbReference>
<keyword evidence="3" id="KW-0540">Nuclease</keyword>
<evidence type="ECO:0000313" key="3">
    <source>
        <dbReference type="EMBL" id="MFF3342829.1"/>
    </source>
</evidence>
<protein>
    <submittedName>
        <fullName evidence="3">Type I restriction endonuclease subunit R</fullName>
        <ecNumber evidence="3">3.1.21.3</ecNumber>
    </submittedName>
</protein>
<feature type="compositionally biased region" description="Polar residues" evidence="1">
    <location>
        <begin position="1069"/>
        <end position="1078"/>
    </location>
</feature>
<feature type="region of interest" description="Disordered" evidence="1">
    <location>
        <begin position="1053"/>
        <end position="1078"/>
    </location>
</feature>
<dbReference type="Pfam" id="PF04313">
    <property type="entry name" value="HSDR_N"/>
    <property type="match status" value="1"/>
</dbReference>
<keyword evidence="3" id="KW-0255">Endonuclease</keyword>
<dbReference type="Gene3D" id="3.90.1570.50">
    <property type="match status" value="1"/>
</dbReference>
<dbReference type="SMART" id="SM00487">
    <property type="entry name" value="DEXDc"/>
    <property type="match status" value="1"/>
</dbReference>
<dbReference type="Proteomes" id="UP001601976">
    <property type="component" value="Unassembled WGS sequence"/>
</dbReference>
<accession>A0ABW6RQL5</accession>
<dbReference type="SUPFAM" id="SSF52540">
    <property type="entry name" value="P-loop containing nucleoside triphosphate hydrolases"/>
    <property type="match status" value="1"/>
</dbReference>
<dbReference type="InterPro" id="IPR014001">
    <property type="entry name" value="Helicase_ATP-bd"/>
</dbReference>
<dbReference type="PROSITE" id="PS51192">
    <property type="entry name" value="HELICASE_ATP_BIND_1"/>
    <property type="match status" value="1"/>
</dbReference>
<dbReference type="EC" id="3.1.21.3" evidence="3"/>